<evidence type="ECO:0000313" key="1">
    <source>
        <dbReference type="EMBL" id="CAB0007922.1"/>
    </source>
</evidence>
<name>A0A6H5GY44_9HEMI</name>
<dbReference type="AlphaFoldDB" id="A0A6H5GY44"/>
<dbReference type="Proteomes" id="UP000479000">
    <property type="component" value="Unassembled WGS sequence"/>
</dbReference>
<feature type="non-terminal residue" evidence="1">
    <location>
        <position position="1"/>
    </location>
</feature>
<evidence type="ECO:0000313" key="2">
    <source>
        <dbReference type="Proteomes" id="UP000479000"/>
    </source>
</evidence>
<sequence length="49" mass="5422">EVSNDTTPVPPQLRRVQSRTRGLKSAGYSVIAYQGITLNRVGYCVEVEL</sequence>
<gene>
    <name evidence="1" type="ORF">NTEN_LOCUS13168</name>
</gene>
<keyword evidence="2" id="KW-1185">Reference proteome</keyword>
<reference evidence="1 2" key="1">
    <citation type="submission" date="2020-02" db="EMBL/GenBank/DDBJ databases">
        <authorList>
            <person name="Ferguson B K."/>
        </authorList>
    </citation>
    <scope>NUCLEOTIDE SEQUENCE [LARGE SCALE GENOMIC DNA]</scope>
</reference>
<accession>A0A6H5GY44</accession>
<dbReference type="EMBL" id="CADCXU010019809">
    <property type="protein sequence ID" value="CAB0007922.1"/>
    <property type="molecule type" value="Genomic_DNA"/>
</dbReference>
<organism evidence="1 2">
    <name type="scientific">Nesidiocoris tenuis</name>
    <dbReference type="NCBI Taxonomy" id="355587"/>
    <lineage>
        <taxon>Eukaryota</taxon>
        <taxon>Metazoa</taxon>
        <taxon>Ecdysozoa</taxon>
        <taxon>Arthropoda</taxon>
        <taxon>Hexapoda</taxon>
        <taxon>Insecta</taxon>
        <taxon>Pterygota</taxon>
        <taxon>Neoptera</taxon>
        <taxon>Paraneoptera</taxon>
        <taxon>Hemiptera</taxon>
        <taxon>Heteroptera</taxon>
        <taxon>Panheteroptera</taxon>
        <taxon>Cimicomorpha</taxon>
        <taxon>Miridae</taxon>
        <taxon>Dicyphina</taxon>
        <taxon>Nesidiocoris</taxon>
    </lineage>
</organism>
<proteinExistence type="predicted"/>
<protein>
    <submittedName>
        <fullName evidence="1">Uncharacterized protein</fullName>
    </submittedName>
</protein>